<evidence type="ECO:0000313" key="2">
    <source>
        <dbReference type="Proteomes" id="UP000772434"/>
    </source>
</evidence>
<dbReference type="AlphaFoldDB" id="A0A9P5UGK2"/>
<dbReference type="Proteomes" id="UP000772434">
    <property type="component" value="Unassembled WGS sequence"/>
</dbReference>
<organism evidence="1 2">
    <name type="scientific">Rhodocollybia butyracea</name>
    <dbReference type="NCBI Taxonomy" id="206335"/>
    <lineage>
        <taxon>Eukaryota</taxon>
        <taxon>Fungi</taxon>
        <taxon>Dikarya</taxon>
        <taxon>Basidiomycota</taxon>
        <taxon>Agaricomycotina</taxon>
        <taxon>Agaricomycetes</taxon>
        <taxon>Agaricomycetidae</taxon>
        <taxon>Agaricales</taxon>
        <taxon>Marasmiineae</taxon>
        <taxon>Omphalotaceae</taxon>
        <taxon>Rhodocollybia</taxon>
    </lineage>
</organism>
<protein>
    <submittedName>
        <fullName evidence="1">Uncharacterized protein</fullName>
    </submittedName>
</protein>
<dbReference type="OrthoDB" id="5397701at2759"/>
<proteinExistence type="predicted"/>
<dbReference type="EMBL" id="JADNRY010000001">
    <property type="protein sequence ID" value="KAF9078559.1"/>
    <property type="molecule type" value="Genomic_DNA"/>
</dbReference>
<comment type="caution">
    <text evidence="1">The sequence shown here is derived from an EMBL/GenBank/DDBJ whole genome shotgun (WGS) entry which is preliminary data.</text>
</comment>
<dbReference type="PANTHER" id="PTHR37331:SF1">
    <property type="entry name" value="YALI0F11671P"/>
    <property type="match status" value="1"/>
</dbReference>
<name>A0A9P5UGK2_9AGAR</name>
<accession>A0A9P5UGK2</accession>
<sequence length="271" mass="30760">MALVRTTSSCGFFNIVLRPPINPLFLRPPNQSAFHNSTAYHVVRHHRADFKCKIKTPQPYQFRYYSESQSTKSELASGSFSDPTRPNLFYHFLEPPTPLSEVVPVYALSFLSSVPSPDSSTIIGWLPAQTQSHTDEAGLNDFQENPKFRQLLHEAVKRGLDADVDDIQRNGALQLQQGWMHIHGTCCPIFFADDRNIPALGRIGDVDDIIASVLVEDGKIKPETYQPMPSYRLCTSDGITQLTDGLREHLRKFLMQRVEMEKKRSIEISNR</sequence>
<keyword evidence="2" id="KW-1185">Reference proteome</keyword>
<evidence type="ECO:0000313" key="1">
    <source>
        <dbReference type="EMBL" id="KAF9078559.1"/>
    </source>
</evidence>
<gene>
    <name evidence="1" type="ORF">BDP27DRAFT_1207152</name>
</gene>
<reference evidence="1" key="1">
    <citation type="submission" date="2020-11" db="EMBL/GenBank/DDBJ databases">
        <authorList>
            <consortium name="DOE Joint Genome Institute"/>
            <person name="Ahrendt S."/>
            <person name="Riley R."/>
            <person name="Andreopoulos W."/>
            <person name="Labutti K."/>
            <person name="Pangilinan J."/>
            <person name="Ruiz-Duenas F.J."/>
            <person name="Barrasa J.M."/>
            <person name="Sanchez-Garcia M."/>
            <person name="Camarero S."/>
            <person name="Miyauchi S."/>
            <person name="Serrano A."/>
            <person name="Linde D."/>
            <person name="Babiker R."/>
            <person name="Drula E."/>
            <person name="Ayuso-Fernandez I."/>
            <person name="Pacheco R."/>
            <person name="Padilla G."/>
            <person name="Ferreira P."/>
            <person name="Barriuso J."/>
            <person name="Kellner H."/>
            <person name="Castanera R."/>
            <person name="Alfaro M."/>
            <person name="Ramirez L."/>
            <person name="Pisabarro A.G."/>
            <person name="Kuo A."/>
            <person name="Tritt A."/>
            <person name="Lipzen A."/>
            <person name="He G."/>
            <person name="Yan M."/>
            <person name="Ng V."/>
            <person name="Cullen D."/>
            <person name="Martin F."/>
            <person name="Rosso M.-N."/>
            <person name="Henrissat B."/>
            <person name="Hibbett D."/>
            <person name="Martinez A.T."/>
            <person name="Grigoriev I.V."/>
        </authorList>
    </citation>
    <scope>NUCLEOTIDE SEQUENCE</scope>
    <source>
        <strain evidence="1">AH 40177</strain>
    </source>
</reference>
<dbReference type="PANTHER" id="PTHR37331">
    <property type="entry name" value="YALI0F11671P"/>
    <property type="match status" value="1"/>
</dbReference>